<keyword evidence="6" id="KW-0106">Calcium</keyword>
<dbReference type="Gene3D" id="3.40.720.10">
    <property type="entry name" value="Alkaline Phosphatase, subunit A"/>
    <property type="match status" value="1"/>
</dbReference>
<dbReference type="InterPro" id="IPR017850">
    <property type="entry name" value="Alkaline_phosphatase_core_sf"/>
</dbReference>
<comment type="cofactor">
    <cofactor evidence="1">
        <name>Ca(2+)</name>
        <dbReference type="ChEBI" id="CHEBI:29108"/>
    </cofactor>
</comment>
<keyword evidence="5" id="KW-0378">Hydrolase</keyword>
<evidence type="ECO:0000256" key="6">
    <source>
        <dbReference type="ARBA" id="ARBA00022837"/>
    </source>
</evidence>
<gene>
    <name evidence="8" type="ORF">FYK55_03625</name>
</gene>
<dbReference type="Pfam" id="PF00884">
    <property type="entry name" value="Sulfatase"/>
    <property type="match status" value="1"/>
</dbReference>
<evidence type="ECO:0000313" key="9">
    <source>
        <dbReference type="Proteomes" id="UP000324479"/>
    </source>
</evidence>
<feature type="domain" description="Sulfatase N-terminal" evidence="7">
    <location>
        <begin position="34"/>
        <end position="371"/>
    </location>
</feature>
<evidence type="ECO:0000313" key="8">
    <source>
        <dbReference type="EMBL" id="KAA5546008.1"/>
    </source>
</evidence>
<evidence type="ECO:0000256" key="1">
    <source>
        <dbReference type="ARBA" id="ARBA00001913"/>
    </source>
</evidence>
<dbReference type="PANTHER" id="PTHR45953:SF1">
    <property type="entry name" value="IDURONATE 2-SULFATASE"/>
    <property type="match status" value="1"/>
</dbReference>
<comment type="similarity">
    <text evidence="2">Belongs to the sulfatase family.</text>
</comment>
<dbReference type="GO" id="GO:0046872">
    <property type="term" value="F:metal ion binding"/>
    <property type="evidence" value="ECO:0007669"/>
    <property type="project" value="UniProtKB-KW"/>
</dbReference>
<dbReference type="GO" id="GO:0004423">
    <property type="term" value="F:iduronate-2-sulfatase activity"/>
    <property type="evidence" value="ECO:0007669"/>
    <property type="project" value="InterPro"/>
</dbReference>
<dbReference type="RefSeq" id="WP_150074979.1">
    <property type="nucleotide sequence ID" value="NZ_VWOX01000002.1"/>
</dbReference>
<accession>A0A5M6DEW1</accession>
<reference evidence="8 9" key="1">
    <citation type="submission" date="2019-08" db="EMBL/GenBank/DDBJ databases">
        <authorList>
            <person name="Dhanesh K."/>
            <person name="Kumar G."/>
            <person name="Sasikala C."/>
            <person name="Venkata Ramana C."/>
        </authorList>
    </citation>
    <scope>NUCLEOTIDE SEQUENCE [LARGE SCALE GENOMIC DNA]</scope>
    <source>
        <strain evidence="8 9">JC645</strain>
    </source>
</reference>
<keyword evidence="3" id="KW-0479">Metal-binding</keyword>
<dbReference type="GO" id="GO:0005737">
    <property type="term" value="C:cytoplasm"/>
    <property type="evidence" value="ECO:0007669"/>
    <property type="project" value="TreeGrafter"/>
</dbReference>
<name>A0A5M6DEW1_9BACT</name>
<evidence type="ECO:0000256" key="4">
    <source>
        <dbReference type="ARBA" id="ARBA00022729"/>
    </source>
</evidence>
<evidence type="ECO:0000259" key="7">
    <source>
        <dbReference type="Pfam" id="PF00884"/>
    </source>
</evidence>
<dbReference type="InterPro" id="IPR035874">
    <property type="entry name" value="IDS"/>
</dbReference>
<proteinExistence type="inferred from homology"/>
<dbReference type="EMBL" id="VWOX01000002">
    <property type="protein sequence ID" value="KAA5546008.1"/>
    <property type="molecule type" value="Genomic_DNA"/>
</dbReference>
<protein>
    <submittedName>
        <fullName evidence="8">Sulfatase</fullName>
    </submittedName>
</protein>
<dbReference type="Proteomes" id="UP000324479">
    <property type="component" value="Unassembled WGS sequence"/>
</dbReference>
<dbReference type="PANTHER" id="PTHR45953">
    <property type="entry name" value="IDURONATE 2-SULFATASE"/>
    <property type="match status" value="1"/>
</dbReference>
<comment type="caution">
    <text evidence="8">The sequence shown here is derived from an EMBL/GenBank/DDBJ whole genome shotgun (WGS) entry which is preliminary data.</text>
</comment>
<keyword evidence="4" id="KW-0732">Signal</keyword>
<dbReference type="CDD" id="cd16030">
    <property type="entry name" value="iduronate-2-sulfatase"/>
    <property type="match status" value="1"/>
</dbReference>
<dbReference type="InterPro" id="IPR000917">
    <property type="entry name" value="Sulfatase_N"/>
</dbReference>
<keyword evidence="9" id="KW-1185">Reference proteome</keyword>
<dbReference type="AlphaFoldDB" id="A0A5M6DEW1"/>
<evidence type="ECO:0000256" key="3">
    <source>
        <dbReference type="ARBA" id="ARBA00022723"/>
    </source>
</evidence>
<evidence type="ECO:0000256" key="5">
    <source>
        <dbReference type="ARBA" id="ARBA00022801"/>
    </source>
</evidence>
<organism evidence="8 9">
    <name type="scientific">Roseiconus nitratireducens</name>
    <dbReference type="NCBI Taxonomy" id="2605748"/>
    <lineage>
        <taxon>Bacteria</taxon>
        <taxon>Pseudomonadati</taxon>
        <taxon>Planctomycetota</taxon>
        <taxon>Planctomycetia</taxon>
        <taxon>Pirellulales</taxon>
        <taxon>Pirellulaceae</taxon>
        <taxon>Roseiconus</taxon>
    </lineage>
</organism>
<dbReference type="SUPFAM" id="SSF53649">
    <property type="entry name" value="Alkaline phosphatase-like"/>
    <property type="match status" value="1"/>
</dbReference>
<evidence type="ECO:0000256" key="2">
    <source>
        <dbReference type="ARBA" id="ARBA00008779"/>
    </source>
</evidence>
<sequence>MNRFLMTFRMLVTLFAIAIGVGLFGSSSAHSTRPNVLLIAIDDLNDWVGCLNGHPDTRTPNIDRLAARGTLFTNAHCQAPICNPSRTSVMYGVRPSTSGIYMNGPLPWNVDHMNQLTTMPRWFAKHGYDTATTGKIYHGSRLPKDDFDLVGPRPGQRLKDLDVRIVNTFPQDKPGLWDFGPQDYDEGLFQDHVDASWAIEQLSQDAQKPFFLTVGFYRPHVPFYSPRRIYEMLSRDQVTLPDVKQDDWSDIPAIAADVTANRAPPPHSWFVEENQWKPAVQAYLACIRWTDQQVGRLLDALDGSPHADNTIVVLYSDHGFHLGEKSRWTKFSLWERSTHVPLIIVAPEKPAGQRCSRPTELLSIYPTLVELCELPVNDRVEGRSVVPLLSDASADWPYLAVTTHGKDNHAVRSDRYRYIRYHDGSEELYDMVSDPQEWNNLVAGKLSDQHSGVIADLSKALPTTNRAPARAGR</sequence>